<accession>A0A645AXC2</accession>
<comment type="caution">
    <text evidence="1">The sequence shown here is derived from an EMBL/GenBank/DDBJ whole genome shotgun (WGS) entry which is preliminary data.</text>
</comment>
<name>A0A645AXC2_9ZZZZ</name>
<proteinExistence type="predicted"/>
<organism evidence="1">
    <name type="scientific">bioreactor metagenome</name>
    <dbReference type="NCBI Taxonomy" id="1076179"/>
    <lineage>
        <taxon>unclassified sequences</taxon>
        <taxon>metagenomes</taxon>
        <taxon>ecological metagenomes</taxon>
    </lineage>
</organism>
<dbReference type="EMBL" id="VSSQ01014687">
    <property type="protein sequence ID" value="MPM54184.1"/>
    <property type="molecule type" value="Genomic_DNA"/>
</dbReference>
<protein>
    <submittedName>
        <fullName evidence="1">Uncharacterized protein</fullName>
    </submittedName>
</protein>
<sequence length="120" mass="14090">MLQQYFRYPVTIIEACRIRMLRRQTIIDRIDSSTGQIRHVDAGIRIGFDVTDDPPTAMEKEQGFFIQMLFRIEDTHGNIMGTVLRIDFVIHDDITLFWFGSQNLLHFADAGIIFLHVDFW</sequence>
<gene>
    <name evidence="1" type="ORF">SDC9_100958</name>
</gene>
<evidence type="ECO:0000313" key="1">
    <source>
        <dbReference type="EMBL" id="MPM54184.1"/>
    </source>
</evidence>
<dbReference type="AlphaFoldDB" id="A0A645AXC2"/>
<reference evidence="1" key="1">
    <citation type="submission" date="2019-08" db="EMBL/GenBank/DDBJ databases">
        <authorList>
            <person name="Kucharzyk K."/>
            <person name="Murdoch R.W."/>
            <person name="Higgins S."/>
            <person name="Loffler F."/>
        </authorList>
    </citation>
    <scope>NUCLEOTIDE SEQUENCE</scope>
</reference>